<dbReference type="PROSITE" id="PS00758">
    <property type="entry name" value="ARGE_DAPE_CPG2_1"/>
    <property type="match status" value="1"/>
</dbReference>
<keyword evidence="2" id="KW-0645">Protease</keyword>
<dbReference type="InterPro" id="IPR047177">
    <property type="entry name" value="Pept_M20A"/>
</dbReference>
<evidence type="ECO:0000313" key="8">
    <source>
        <dbReference type="Proteomes" id="UP001528673"/>
    </source>
</evidence>
<dbReference type="PANTHER" id="PTHR45962:SF1">
    <property type="entry name" value="N-FATTY-ACYL-AMINO ACID SYNTHASE_HYDROLASE PM20D1"/>
    <property type="match status" value="1"/>
</dbReference>
<organism evidence="7 8">
    <name type="scientific">Curvibacter cyanobacteriorum</name>
    <dbReference type="NCBI Taxonomy" id="3026422"/>
    <lineage>
        <taxon>Bacteria</taxon>
        <taxon>Pseudomonadati</taxon>
        <taxon>Pseudomonadota</taxon>
        <taxon>Betaproteobacteria</taxon>
        <taxon>Burkholderiales</taxon>
        <taxon>Comamonadaceae</taxon>
        <taxon>Curvibacter</taxon>
    </lineage>
</organism>
<dbReference type="InterPro" id="IPR011650">
    <property type="entry name" value="Peptidase_M20_dimer"/>
</dbReference>
<dbReference type="NCBIfam" id="NF006113">
    <property type="entry name" value="PRK08262.1-4"/>
    <property type="match status" value="1"/>
</dbReference>
<feature type="domain" description="Peptidase M20 dimerisation" evidence="6">
    <location>
        <begin position="238"/>
        <end position="384"/>
    </location>
</feature>
<accession>A0ABT5MVR7</accession>
<dbReference type="PANTHER" id="PTHR45962">
    <property type="entry name" value="N-FATTY-ACYL-AMINO ACID SYNTHASE/HYDROLASE PM20D1"/>
    <property type="match status" value="1"/>
</dbReference>
<comment type="caution">
    <text evidence="7">The sequence shown here is derived from an EMBL/GenBank/DDBJ whole genome shotgun (WGS) entry which is preliminary data.</text>
</comment>
<keyword evidence="3" id="KW-0479">Metal-binding</keyword>
<keyword evidence="5" id="KW-0862">Zinc</keyword>
<evidence type="ECO:0000313" key="7">
    <source>
        <dbReference type="EMBL" id="MDD0837551.1"/>
    </source>
</evidence>
<protein>
    <submittedName>
        <fullName evidence="7">M20 family peptidase</fullName>
    </submittedName>
</protein>
<dbReference type="Pfam" id="PF01546">
    <property type="entry name" value="Peptidase_M20"/>
    <property type="match status" value="1"/>
</dbReference>
<evidence type="ECO:0000256" key="5">
    <source>
        <dbReference type="ARBA" id="ARBA00022833"/>
    </source>
</evidence>
<dbReference type="Gene3D" id="1.10.150.900">
    <property type="match status" value="1"/>
</dbReference>
<dbReference type="SUPFAM" id="SSF55031">
    <property type="entry name" value="Bacterial exopeptidase dimerisation domain"/>
    <property type="match status" value="1"/>
</dbReference>
<dbReference type="Gene3D" id="3.40.630.10">
    <property type="entry name" value="Zn peptidases"/>
    <property type="match status" value="1"/>
</dbReference>
<reference evidence="7 8" key="1">
    <citation type="submission" date="2023-02" db="EMBL/GenBank/DDBJ databases">
        <title>Bacterial whole genomic sequence of Curvibacter sp. HBC61.</title>
        <authorList>
            <person name="Le V."/>
            <person name="Ko S.-R."/>
            <person name="Ahn C.-Y."/>
            <person name="Oh H.-M."/>
        </authorList>
    </citation>
    <scope>NUCLEOTIDE SEQUENCE [LARGE SCALE GENOMIC DNA]</scope>
    <source>
        <strain evidence="7 8">HBC61</strain>
    </source>
</reference>
<keyword evidence="4" id="KW-0378">Hydrolase</keyword>
<dbReference type="Proteomes" id="UP001528673">
    <property type="component" value="Unassembled WGS sequence"/>
</dbReference>
<evidence type="ECO:0000256" key="4">
    <source>
        <dbReference type="ARBA" id="ARBA00022801"/>
    </source>
</evidence>
<dbReference type="Pfam" id="PF07687">
    <property type="entry name" value="M20_dimer"/>
    <property type="match status" value="1"/>
</dbReference>
<evidence type="ECO:0000256" key="1">
    <source>
        <dbReference type="ARBA" id="ARBA00006247"/>
    </source>
</evidence>
<keyword evidence="8" id="KW-1185">Reference proteome</keyword>
<evidence type="ECO:0000256" key="2">
    <source>
        <dbReference type="ARBA" id="ARBA00022670"/>
    </source>
</evidence>
<evidence type="ECO:0000259" key="6">
    <source>
        <dbReference type="Pfam" id="PF07687"/>
    </source>
</evidence>
<sequence length="489" mass="52746">MKLKRISLAVLAVCAGLGAVVLANTWLKPSRQLQVERLTLPAVDASAAAARLAGAVRFQTISSDTDPNASDEAFKGLQAFLVQQFPRVHQQLKLEHFGAHSLMYTWAGSDAKARPLALMAHQDVVPIAPGTEAKWSVPPFEGRIQDGFIWGRGAWDDKGNLLAQLEAVEALLASGFQPRQTVYLLSGGDEEVGGLGAQEMARVLKQRGVEFEFILDEGLLVTEGVMPGLEQPAALIGVAEKGIGTWQLSVEAVPGHASMPPHHTAIGMISTALSRLEANPFPAKIDGIVKELFDTLAPEMKGANRVLLSNLWLFGPLVQQQLEKSPSSNAMLRTTTALTIVNAGNKVNVLPGHAEASVNFRLLPGDSLDTVDAHVKKVVANEAIKVQRPQDGSEPSAVSPTSAPGYQWINRTVREVFPTAVVAPGLMVAGTDARFFAELSRNIYKFSPVRARPEDLPRFHGTNERISVANYVEAIQFYQQLLRNAAKAS</sequence>
<comment type="similarity">
    <text evidence="1">Belongs to the peptidase M20A family.</text>
</comment>
<dbReference type="InterPro" id="IPR002933">
    <property type="entry name" value="Peptidase_M20"/>
</dbReference>
<evidence type="ECO:0000256" key="3">
    <source>
        <dbReference type="ARBA" id="ARBA00022723"/>
    </source>
</evidence>
<dbReference type="InterPro" id="IPR001261">
    <property type="entry name" value="ArgE/DapE_CS"/>
</dbReference>
<dbReference type="RefSeq" id="WP_273948705.1">
    <property type="nucleotide sequence ID" value="NZ_JAQSIP010000001.1"/>
</dbReference>
<dbReference type="InterPro" id="IPR036264">
    <property type="entry name" value="Bact_exopeptidase_dim_dom"/>
</dbReference>
<dbReference type="Gene3D" id="3.30.70.360">
    <property type="match status" value="1"/>
</dbReference>
<dbReference type="CDD" id="cd05674">
    <property type="entry name" value="M20_yscS"/>
    <property type="match status" value="1"/>
</dbReference>
<proteinExistence type="inferred from homology"/>
<name>A0ABT5MVR7_9BURK</name>
<gene>
    <name evidence="7" type="ORF">PSQ40_03095</name>
</gene>
<dbReference type="EMBL" id="JAQSIP010000001">
    <property type="protein sequence ID" value="MDD0837551.1"/>
    <property type="molecule type" value="Genomic_DNA"/>
</dbReference>
<dbReference type="SUPFAM" id="SSF53187">
    <property type="entry name" value="Zn-dependent exopeptidases"/>
    <property type="match status" value="1"/>
</dbReference>